<sequence length="265" mass="27431">MDDPVDDPVVTRLRAAGCVYAEEEAALLRDDDPDARTLRRRVARRCAGEPLEQVLGWVDLGALRLRVAPGCFVPRQRTLLLVDRALAEARARVRPVVVEAYAGVAPVAGHVAHAVPDADVHACELDPAAARAAAVNLGAGGSVHVGDGLDAMPAVLRGRVDVVAAVAPYVPDGAWDLLPHEARDHEPAAALLGGADGLDHVRRLLGDAVGWLAPGGVVLVEVGADQAEAAVAAATGHGHRASCVSDDEARTAVVRAVRAPTDRAG</sequence>
<keyword evidence="2" id="KW-1185">Reference proteome</keyword>
<protein>
    <recommendedName>
        <fullName evidence="3">SAM-dependent methyltransferase</fullName>
    </recommendedName>
</protein>
<dbReference type="PANTHER" id="PTHR18895">
    <property type="entry name" value="HEMK METHYLTRANSFERASE"/>
    <property type="match status" value="1"/>
</dbReference>
<proteinExistence type="predicted"/>
<dbReference type="InterPro" id="IPR029063">
    <property type="entry name" value="SAM-dependent_MTases_sf"/>
</dbReference>
<dbReference type="Proteomes" id="UP001501612">
    <property type="component" value="Unassembled WGS sequence"/>
</dbReference>
<name>A0ABN2PPD7_9ACTN</name>
<gene>
    <name evidence="1" type="ORF">GCM10009737_29750</name>
</gene>
<evidence type="ECO:0008006" key="3">
    <source>
        <dbReference type="Google" id="ProtNLM"/>
    </source>
</evidence>
<comment type="caution">
    <text evidence="1">The sequence shown here is derived from an EMBL/GenBank/DDBJ whole genome shotgun (WGS) entry which is preliminary data.</text>
</comment>
<evidence type="ECO:0000313" key="2">
    <source>
        <dbReference type="Proteomes" id="UP001501612"/>
    </source>
</evidence>
<accession>A0ABN2PPD7</accession>
<dbReference type="InterPro" id="IPR050320">
    <property type="entry name" value="N5-glutamine_MTase"/>
</dbReference>
<organism evidence="1 2">
    <name type="scientific">Nocardioides lentus</name>
    <dbReference type="NCBI Taxonomy" id="338077"/>
    <lineage>
        <taxon>Bacteria</taxon>
        <taxon>Bacillati</taxon>
        <taxon>Actinomycetota</taxon>
        <taxon>Actinomycetes</taxon>
        <taxon>Propionibacteriales</taxon>
        <taxon>Nocardioidaceae</taxon>
        <taxon>Nocardioides</taxon>
    </lineage>
</organism>
<dbReference type="RefSeq" id="WP_344008361.1">
    <property type="nucleotide sequence ID" value="NZ_BAAAMY010000007.1"/>
</dbReference>
<dbReference type="EMBL" id="BAAAMY010000007">
    <property type="protein sequence ID" value="GAA1925981.1"/>
    <property type="molecule type" value="Genomic_DNA"/>
</dbReference>
<dbReference type="PANTHER" id="PTHR18895:SF74">
    <property type="entry name" value="MTRF1L RELEASE FACTOR GLUTAMINE METHYLTRANSFERASE"/>
    <property type="match status" value="1"/>
</dbReference>
<dbReference type="SUPFAM" id="SSF53335">
    <property type="entry name" value="S-adenosyl-L-methionine-dependent methyltransferases"/>
    <property type="match status" value="1"/>
</dbReference>
<reference evidence="1 2" key="1">
    <citation type="journal article" date="2019" name="Int. J. Syst. Evol. Microbiol.">
        <title>The Global Catalogue of Microorganisms (GCM) 10K type strain sequencing project: providing services to taxonomists for standard genome sequencing and annotation.</title>
        <authorList>
            <consortium name="The Broad Institute Genomics Platform"/>
            <consortium name="The Broad Institute Genome Sequencing Center for Infectious Disease"/>
            <person name="Wu L."/>
            <person name="Ma J."/>
        </authorList>
    </citation>
    <scope>NUCLEOTIDE SEQUENCE [LARGE SCALE GENOMIC DNA]</scope>
    <source>
        <strain evidence="1 2">JCM 14046</strain>
    </source>
</reference>
<evidence type="ECO:0000313" key="1">
    <source>
        <dbReference type="EMBL" id="GAA1925981.1"/>
    </source>
</evidence>
<dbReference type="Gene3D" id="3.40.50.150">
    <property type="entry name" value="Vaccinia Virus protein VP39"/>
    <property type="match status" value="1"/>
</dbReference>